<reference evidence="1" key="1">
    <citation type="submission" date="2019-11" db="EMBL/GenBank/DDBJ databases">
        <title>Nori genome reveals adaptations in red seaweeds to the harsh intertidal environment.</title>
        <authorList>
            <person name="Wang D."/>
            <person name="Mao Y."/>
        </authorList>
    </citation>
    <scope>NUCLEOTIDE SEQUENCE</scope>
    <source>
        <tissue evidence="1">Gametophyte</tissue>
    </source>
</reference>
<organism evidence="1 2">
    <name type="scientific">Pyropia yezoensis</name>
    <name type="common">Susabi-nori</name>
    <name type="synonym">Porphyra yezoensis</name>
    <dbReference type="NCBI Taxonomy" id="2788"/>
    <lineage>
        <taxon>Eukaryota</taxon>
        <taxon>Rhodophyta</taxon>
        <taxon>Bangiophyceae</taxon>
        <taxon>Bangiales</taxon>
        <taxon>Bangiaceae</taxon>
        <taxon>Pyropia</taxon>
    </lineage>
</organism>
<dbReference type="Proteomes" id="UP000798662">
    <property type="component" value="Chromosome 2"/>
</dbReference>
<accession>A0ACC3C8T5</accession>
<proteinExistence type="predicted"/>
<gene>
    <name evidence="1" type="ORF">I4F81_008869</name>
</gene>
<evidence type="ECO:0000313" key="1">
    <source>
        <dbReference type="EMBL" id="KAK1866349.1"/>
    </source>
</evidence>
<comment type="caution">
    <text evidence="1">The sequence shown here is derived from an EMBL/GenBank/DDBJ whole genome shotgun (WGS) entry which is preliminary data.</text>
</comment>
<evidence type="ECO:0000313" key="2">
    <source>
        <dbReference type="Proteomes" id="UP000798662"/>
    </source>
</evidence>
<keyword evidence="2" id="KW-1185">Reference proteome</keyword>
<protein>
    <submittedName>
        <fullName evidence="1">Uncharacterized protein</fullName>
    </submittedName>
</protein>
<sequence>MTSKVLARCFNGKTYELSPGADATVGSLQAMISKESGIDADRQTLLFNRAVLSDPSAPLSSINIPDGATVSVVRRVGKAGAASSAASRPTPAAARSTTSTTAAAAASSAKGASKGGSTGGKAGGGASKAAASSPTPPASGASGAAGAGGLEEMMRSMGLGAGAGGAGGGAGGPNPAAMQQMQQMMQMLGGGAGGGLGGGPGAAGGGGGGDMMTGIQNMMQSLFSSPAMQEYLNDPEKQEQSRQMLASNPLLTQMMGGADMEAAISDPAKWKESMNAARQLVSSLPASAEGTPAAGGATGDTAATAAKDAKDAKDAPAPSPLAAATAAAKASPRDGSGMTPPAGVDMDKLSLAYGHALGQSLVNSGLGLDPRRVVVGFEGSALHNKEFPMPLPEYERQMGVLQNVATEYLARVNMEDATRFFEEAGADSSIRVLEEGRVLVESGEVAPDASKPAAEADATVLVLLQGRLLDGRFFYTYPSADESGDNVHPLTLPLNGAPPALTAGLLGMHEGEERTLYVHPSASEGMADMFGDLLPPNALLIFDLELVSASAPPEEEVTADAPAAAEGAAAPATAAA</sequence>
<dbReference type="EMBL" id="CM020619">
    <property type="protein sequence ID" value="KAK1866349.1"/>
    <property type="molecule type" value="Genomic_DNA"/>
</dbReference>
<name>A0ACC3C8T5_PYRYE</name>